<evidence type="ECO:0000313" key="4">
    <source>
        <dbReference type="EMBL" id="MCG6504937.1"/>
    </source>
</evidence>
<keyword evidence="1" id="KW-0694">RNA-binding</keyword>
<gene>
    <name evidence="4" type="ORF">MB824_10570</name>
</gene>
<keyword evidence="5" id="KW-1185">Reference proteome</keyword>
<proteinExistence type="predicted"/>
<dbReference type="SMART" id="SM00945">
    <property type="entry name" value="ProQ"/>
    <property type="match status" value="1"/>
</dbReference>
<dbReference type="Proteomes" id="UP001298424">
    <property type="component" value="Unassembled WGS sequence"/>
</dbReference>
<feature type="domain" description="ProQ/FinO" evidence="3">
    <location>
        <begin position="19"/>
        <end position="128"/>
    </location>
</feature>
<evidence type="ECO:0000259" key="3">
    <source>
        <dbReference type="SMART" id="SM00945"/>
    </source>
</evidence>
<feature type="region of interest" description="Disordered" evidence="2">
    <location>
        <begin position="91"/>
        <end position="163"/>
    </location>
</feature>
<evidence type="ECO:0000256" key="1">
    <source>
        <dbReference type="ARBA" id="ARBA00022884"/>
    </source>
</evidence>
<name>A0ABS9NQV1_9NEIS</name>
<evidence type="ECO:0000313" key="5">
    <source>
        <dbReference type="Proteomes" id="UP001298424"/>
    </source>
</evidence>
<reference evidence="4 5" key="1">
    <citation type="submission" date="2022-02" db="EMBL/GenBank/DDBJ databases">
        <title>Genome sequence data of Kingella unionensis sp. nov. strain CICC 24913 (CCUG 75125).</title>
        <authorList>
            <person name="Xiao M."/>
        </authorList>
    </citation>
    <scope>NUCLEOTIDE SEQUENCE [LARGE SCALE GENOMIC DNA]</scope>
    <source>
        <strain evidence="4 5">CICC 24913</strain>
    </source>
</reference>
<dbReference type="SUPFAM" id="SSF48657">
    <property type="entry name" value="FinO-like"/>
    <property type="match status" value="1"/>
</dbReference>
<accession>A0ABS9NQV1</accession>
<dbReference type="InterPro" id="IPR016103">
    <property type="entry name" value="ProQ/FinO"/>
</dbReference>
<sequence length="163" mass="18071">MSNETALGNALKSAMQSMSKTKQTKMIADHIYGKYDVFKRFKPLALGIEQELQQALPQFDPALIVRALSNHCRRPKYLLAVAKGGKRFNLANRPQGEITPEEQQHALTHPGIRESLEKQQEKREQRRQQQAAGQPETQGQPENAAAVETAPAAESAQAEQGAE</sequence>
<dbReference type="Pfam" id="PF04352">
    <property type="entry name" value="ProQ"/>
    <property type="match status" value="1"/>
</dbReference>
<feature type="compositionally biased region" description="Basic and acidic residues" evidence="2">
    <location>
        <begin position="111"/>
        <end position="127"/>
    </location>
</feature>
<dbReference type="InterPro" id="IPR036442">
    <property type="entry name" value="ProQ/FinO_sf"/>
</dbReference>
<feature type="compositionally biased region" description="Polar residues" evidence="2">
    <location>
        <begin position="131"/>
        <end position="141"/>
    </location>
</feature>
<dbReference type="RefSeq" id="WP_238748495.1">
    <property type="nucleotide sequence ID" value="NZ_JAKOOW010000037.1"/>
</dbReference>
<dbReference type="EMBL" id="JAKOOW010000037">
    <property type="protein sequence ID" value="MCG6504937.1"/>
    <property type="molecule type" value="Genomic_DNA"/>
</dbReference>
<comment type="caution">
    <text evidence="4">The sequence shown here is derived from an EMBL/GenBank/DDBJ whole genome shotgun (WGS) entry which is preliminary data.</text>
</comment>
<protein>
    <submittedName>
        <fullName evidence="4">ProQ/FinO family protein</fullName>
    </submittedName>
</protein>
<organism evidence="4 5">
    <name type="scientific">Kingella pumchi</name>
    <dbReference type="NCBI Taxonomy" id="2779506"/>
    <lineage>
        <taxon>Bacteria</taxon>
        <taxon>Pseudomonadati</taxon>
        <taxon>Pseudomonadota</taxon>
        <taxon>Betaproteobacteria</taxon>
        <taxon>Neisseriales</taxon>
        <taxon>Neisseriaceae</taxon>
        <taxon>Kingella</taxon>
    </lineage>
</organism>
<evidence type="ECO:0000256" key="2">
    <source>
        <dbReference type="SAM" id="MobiDB-lite"/>
    </source>
</evidence>
<feature type="compositionally biased region" description="Low complexity" evidence="2">
    <location>
        <begin position="142"/>
        <end position="163"/>
    </location>
</feature>
<dbReference type="Gene3D" id="1.10.1710.10">
    <property type="entry name" value="ProQ/FinO domain"/>
    <property type="match status" value="1"/>
</dbReference>